<protein>
    <recommendedName>
        <fullName evidence="1">Transcription regulator TrmB N-terminal domain-containing protein</fullName>
    </recommendedName>
</protein>
<dbReference type="PANTHER" id="PTHR34293:SF1">
    <property type="entry name" value="HTH-TYPE TRANSCRIPTIONAL REGULATOR TRMBL2"/>
    <property type="match status" value="1"/>
</dbReference>
<organism evidence="2 3">
    <name type="scientific">Candidatus Beckwithbacteria bacterium RBG_13_42_9</name>
    <dbReference type="NCBI Taxonomy" id="1797457"/>
    <lineage>
        <taxon>Bacteria</taxon>
        <taxon>Candidatus Beckwithiibacteriota</taxon>
    </lineage>
</organism>
<evidence type="ECO:0000313" key="2">
    <source>
        <dbReference type="EMBL" id="OGD62759.1"/>
    </source>
</evidence>
<reference evidence="2 3" key="1">
    <citation type="journal article" date="2016" name="Nat. Commun.">
        <title>Thousands of microbial genomes shed light on interconnected biogeochemical processes in an aquifer system.</title>
        <authorList>
            <person name="Anantharaman K."/>
            <person name="Brown C.T."/>
            <person name="Hug L.A."/>
            <person name="Sharon I."/>
            <person name="Castelle C.J."/>
            <person name="Probst A.J."/>
            <person name="Thomas B.C."/>
            <person name="Singh A."/>
            <person name="Wilkins M.J."/>
            <person name="Karaoz U."/>
            <person name="Brodie E.L."/>
            <person name="Williams K.H."/>
            <person name="Hubbard S.S."/>
            <person name="Banfield J.F."/>
        </authorList>
    </citation>
    <scope>NUCLEOTIDE SEQUENCE [LARGE SCALE GENOMIC DNA]</scope>
</reference>
<dbReference type="EMBL" id="MEZK01000017">
    <property type="protein sequence ID" value="OGD62759.1"/>
    <property type="molecule type" value="Genomic_DNA"/>
</dbReference>
<feature type="domain" description="Transcription regulator TrmB N-terminal" evidence="1">
    <location>
        <begin position="13"/>
        <end position="79"/>
    </location>
</feature>
<dbReference type="CDD" id="cd00090">
    <property type="entry name" value="HTH_ARSR"/>
    <property type="match status" value="1"/>
</dbReference>
<dbReference type="Proteomes" id="UP000177006">
    <property type="component" value="Unassembled WGS sequence"/>
</dbReference>
<accession>A0A1F5E5S1</accession>
<dbReference type="InterPro" id="IPR036388">
    <property type="entry name" value="WH-like_DNA-bd_sf"/>
</dbReference>
<dbReference type="PANTHER" id="PTHR34293">
    <property type="entry name" value="HTH-TYPE TRANSCRIPTIONAL REGULATOR TRMBL2"/>
    <property type="match status" value="1"/>
</dbReference>
<dbReference type="InterPro" id="IPR002831">
    <property type="entry name" value="Tscrpt_reg_TrmB_N"/>
</dbReference>
<evidence type="ECO:0000313" key="3">
    <source>
        <dbReference type="Proteomes" id="UP000177006"/>
    </source>
</evidence>
<sequence length="268" mass="31005">MVNNQKLTDQLRLFDIDDKGSQIYLLLLQKGVLTPLELSRLSGLNRTSIYRYLEELKNLGLVEEVLDQSTTKARACEPEKLKLLLTQKEAALDKIKQALPDLIDQLSGIEDNTGSATKVVYFRGQSGLKQILWNTLKAKTGVVGYGYLTWNEGVGQEFAEKLRHEYVKRGIFSREISNDADSQKSYTKEKVYLEKYYQARQLPKAILEINHDTYIYNDVFAFYHIYQEELFGVEIHNSEIAKTQKQIFEILWKIAKKGKEKKLKLFLP</sequence>
<dbReference type="AlphaFoldDB" id="A0A1F5E5S1"/>
<evidence type="ECO:0000259" key="1">
    <source>
        <dbReference type="Pfam" id="PF01978"/>
    </source>
</evidence>
<dbReference type="InterPro" id="IPR051797">
    <property type="entry name" value="TrmB-like"/>
</dbReference>
<dbReference type="STRING" id="1797457.A2160_04815"/>
<name>A0A1F5E5S1_9BACT</name>
<comment type="caution">
    <text evidence="2">The sequence shown here is derived from an EMBL/GenBank/DDBJ whole genome shotgun (WGS) entry which is preliminary data.</text>
</comment>
<dbReference type="Pfam" id="PF01978">
    <property type="entry name" value="TrmB"/>
    <property type="match status" value="1"/>
</dbReference>
<dbReference type="SUPFAM" id="SSF46785">
    <property type="entry name" value="Winged helix' DNA-binding domain"/>
    <property type="match status" value="1"/>
</dbReference>
<dbReference type="InterPro" id="IPR011991">
    <property type="entry name" value="ArsR-like_HTH"/>
</dbReference>
<gene>
    <name evidence="2" type="ORF">A2160_04815</name>
</gene>
<dbReference type="Gene3D" id="1.10.10.10">
    <property type="entry name" value="Winged helix-like DNA-binding domain superfamily/Winged helix DNA-binding domain"/>
    <property type="match status" value="1"/>
</dbReference>
<dbReference type="InterPro" id="IPR036390">
    <property type="entry name" value="WH_DNA-bd_sf"/>
</dbReference>
<proteinExistence type="predicted"/>